<reference evidence="1" key="1">
    <citation type="submission" date="2020-11" db="EMBL/GenBank/DDBJ databases">
        <authorList>
            <person name="Tran Van P."/>
        </authorList>
    </citation>
    <scope>NUCLEOTIDE SEQUENCE</scope>
</reference>
<accession>A0A7R9BFN0</accession>
<dbReference type="AlphaFoldDB" id="A0A7R9BFN0"/>
<evidence type="ECO:0000313" key="2">
    <source>
        <dbReference type="Proteomes" id="UP000678499"/>
    </source>
</evidence>
<dbReference type="EMBL" id="CAJPEX010000134">
    <property type="protein sequence ID" value="CAG0913619.1"/>
    <property type="molecule type" value="Genomic_DNA"/>
</dbReference>
<dbReference type="Proteomes" id="UP000678499">
    <property type="component" value="Unassembled WGS sequence"/>
</dbReference>
<evidence type="ECO:0000313" key="1">
    <source>
        <dbReference type="EMBL" id="CAD7273467.1"/>
    </source>
</evidence>
<sequence length="495" mass="55174">MRPAPLSVHCCSAFARHVISVAGKRTRKMTSGELSACRRVVEKLPVGAYELLLIHFLRWLDVIGVAGEPLINRYPNFTPTDVYSYSSGMIRFAGRSESLEYMFLDRLKMLKAVFKYDWKVVDFVLKQLPLLGSLEALELGVVGRAETELTRLPSHAFEPVQRHLESMKNVKSLALTGGTKLLWDFVTMGIARGSREALLEVKIPSIRLSDTVDTLTDCPNLADLQCEEFNAEGAFVDVKVLDDSTGQESSLKLGFDVDTHAVETADELSLRVRRDTRLDTAQHIIDVANVTRLYLNLYEADSFGVSVILPAVHSASAGTAIVKLTIEDARDCDLGIVMSTCPQLRNVCFISCQLGLWNPDSGFKVGPGRLTDFVLYDCLWSQASLVSFISQATQLETLILVDVCDSMTSTLVPLFSLMGEVQRVNPLIHIGRLKFGDDERDIQRALEICSKFLSLDVLEWEASWSWRTCRNAEETPNFSLAEPVIRLHSNQASFD</sequence>
<organism evidence="1">
    <name type="scientific">Notodromas monacha</name>
    <dbReference type="NCBI Taxonomy" id="399045"/>
    <lineage>
        <taxon>Eukaryota</taxon>
        <taxon>Metazoa</taxon>
        <taxon>Ecdysozoa</taxon>
        <taxon>Arthropoda</taxon>
        <taxon>Crustacea</taxon>
        <taxon>Oligostraca</taxon>
        <taxon>Ostracoda</taxon>
        <taxon>Podocopa</taxon>
        <taxon>Podocopida</taxon>
        <taxon>Cypridocopina</taxon>
        <taxon>Cypridoidea</taxon>
        <taxon>Cyprididae</taxon>
        <taxon>Notodromas</taxon>
    </lineage>
</organism>
<protein>
    <submittedName>
        <fullName evidence="1">Uncharacterized protein</fullName>
    </submittedName>
</protein>
<dbReference type="EMBL" id="OA882171">
    <property type="protein sequence ID" value="CAD7273467.1"/>
    <property type="molecule type" value="Genomic_DNA"/>
</dbReference>
<proteinExistence type="predicted"/>
<name>A0A7R9BFN0_9CRUS</name>
<gene>
    <name evidence="1" type="ORF">NMOB1V02_LOCUS1351</name>
</gene>
<keyword evidence="2" id="KW-1185">Reference proteome</keyword>